<evidence type="ECO:0000313" key="2">
    <source>
        <dbReference type="Proteomes" id="UP000254937"/>
    </source>
</evidence>
<gene>
    <name evidence="1" type="ORF">M752DRAFT_131600</name>
</gene>
<evidence type="ECO:0000313" key="1">
    <source>
        <dbReference type="EMBL" id="RDK45052.1"/>
    </source>
</evidence>
<name>A0A370PSB5_ASPPH</name>
<dbReference type="EMBL" id="KZ851848">
    <property type="protein sequence ID" value="RDK45052.1"/>
    <property type="molecule type" value="Genomic_DNA"/>
</dbReference>
<dbReference type="Proteomes" id="UP000254937">
    <property type="component" value="Unassembled WGS sequence"/>
</dbReference>
<accession>A0A370PSB5</accession>
<protein>
    <submittedName>
        <fullName evidence="1">Uncharacterized protein</fullName>
    </submittedName>
</protein>
<dbReference type="AlphaFoldDB" id="A0A370PSB5"/>
<proteinExistence type="predicted"/>
<keyword evidence="2" id="KW-1185">Reference proteome</keyword>
<organism evidence="1 2">
    <name type="scientific">Aspergillus phoenicis ATCC 13157</name>
    <dbReference type="NCBI Taxonomy" id="1353007"/>
    <lineage>
        <taxon>Eukaryota</taxon>
        <taxon>Fungi</taxon>
        <taxon>Dikarya</taxon>
        <taxon>Ascomycota</taxon>
        <taxon>Pezizomycotina</taxon>
        <taxon>Eurotiomycetes</taxon>
        <taxon>Eurotiomycetidae</taxon>
        <taxon>Eurotiales</taxon>
        <taxon>Aspergillaceae</taxon>
        <taxon>Aspergillus</taxon>
    </lineage>
</organism>
<sequence length="95" mass="10647">MCTVCTVPNLATGFSWSAEVIAITLAVDHRHFGAAMNLMRTKVRSILLWIPELGFISDKHAGSPRLSSDTAFQTQMWVRRSLLTDFGLSRRPRLS</sequence>
<reference evidence="1 2" key="1">
    <citation type="submission" date="2018-07" db="EMBL/GenBank/DDBJ databases">
        <title>Section-level genome sequencing of Aspergillus section Nigri to investigate inter- and intra-species variation.</title>
        <authorList>
            <consortium name="DOE Joint Genome Institute"/>
            <person name="Vesth T.C."/>
            <person name="Nybo J.L."/>
            <person name="Theobald S."/>
            <person name="Frisvad J.C."/>
            <person name="Larsen T.O."/>
            <person name="Nielsen K.F."/>
            <person name="Hoof J.B."/>
            <person name="Brandl J."/>
            <person name="Salamov A."/>
            <person name="Riley R."/>
            <person name="Gladden J.M."/>
            <person name="Phatale P."/>
            <person name="Nielsen M.T."/>
            <person name="Lyhne E.K."/>
            <person name="Kogle M.E."/>
            <person name="Strasser K."/>
            <person name="McDonnell E."/>
            <person name="Barry K."/>
            <person name="Clum A."/>
            <person name="Chen C."/>
            <person name="Nolan M."/>
            <person name="Sandor L."/>
            <person name="Kuo A."/>
            <person name="Lipzen A."/>
            <person name="Hainaut M."/>
            <person name="Drula E."/>
            <person name="Tsang A."/>
            <person name="Magnuson J.K."/>
            <person name="Henrissat B."/>
            <person name="Wiebenga A."/>
            <person name="Simmons B.A."/>
            <person name="Makela M.R."/>
            <person name="De vries R.P."/>
            <person name="Grigoriev I.V."/>
            <person name="Mortensen U.H."/>
            <person name="Baker S.E."/>
            <person name="Andersen M.R."/>
        </authorList>
    </citation>
    <scope>NUCLEOTIDE SEQUENCE [LARGE SCALE GENOMIC DNA]</scope>
    <source>
        <strain evidence="1 2">ATCC 13157</strain>
    </source>
</reference>